<proteinExistence type="predicted"/>
<name>A0A9D1MBY1_9FIRM</name>
<comment type="caution">
    <text evidence="1">The sequence shown here is derived from an EMBL/GenBank/DDBJ whole genome shotgun (WGS) entry which is preliminary data.</text>
</comment>
<sequence>MMDYNTKYDYEQNDIKMLLYREWFENCKSPKGPCEKDFYRTYISGKDAPVKEEDFYAVLCENERPAFFAGVRACAAALCGLGVLKSDNDE</sequence>
<gene>
    <name evidence="1" type="ORF">IAA61_06950</name>
</gene>
<evidence type="ECO:0000313" key="1">
    <source>
        <dbReference type="EMBL" id="HIU57535.1"/>
    </source>
</evidence>
<dbReference type="Proteomes" id="UP000824109">
    <property type="component" value="Unassembled WGS sequence"/>
</dbReference>
<accession>A0A9D1MBY1</accession>
<reference evidence="1" key="2">
    <citation type="journal article" date="2021" name="PeerJ">
        <title>Extensive microbial diversity within the chicken gut microbiome revealed by metagenomics and culture.</title>
        <authorList>
            <person name="Gilroy R."/>
            <person name="Ravi A."/>
            <person name="Getino M."/>
            <person name="Pursley I."/>
            <person name="Horton D.L."/>
            <person name="Alikhan N.F."/>
            <person name="Baker D."/>
            <person name="Gharbi K."/>
            <person name="Hall N."/>
            <person name="Watson M."/>
            <person name="Adriaenssens E.M."/>
            <person name="Foster-Nyarko E."/>
            <person name="Jarju S."/>
            <person name="Secka A."/>
            <person name="Antonio M."/>
            <person name="Oren A."/>
            <person name="Chaudhuri R.R."/>
            <person name="La Ragione R."/>
            <person name="Hildebrand F."/>
            <person name="Pallen M.J."/>
        </authorList>
    </citation>
    <scope>NUCLEOTIDE SEQUENCE</scope>
    <source>
        <strain evidence="1">USAMLcec3-3695</strain>
    </source>
</reference>
<dbReference type="AlphaFoldDB" id="A0A9D1MBY1"/>
<protein>
    <submittedName>
        <fullName evidence="1">Uncharacterized protein</fullName>
    </submittedName>
</protein>
<dbReference type="EMBL" id="DVNB01000072">
    <property type="protein sequence ID" value="HIU57535.1"/>
    <property type="molecule type" value="Genomic_DNA"/>
</dbReference>
<evidence type="ECO:0000313" key="2">
    <source>
        <dbReference type="Proteomes" id="UP000824109"/>
    </source>
</evidence>
<organism evidence="1 2">
    <name type="scientific">Candidatus Ornithomonoglobus merdipullorum</name>
    <dbReference type="NCBI Taxonomy" id="2840895"/>
    <lineage>
        <taxon>Bacteria</taxon>
        <taxon>Bacillati</taxon>
        <taxon>Bacillota</taxon>
        <taxon>Clostridia</taxon>
        <taxon>Candidatus Ornithomonoglobus</taxon>
    </lineage>
</organism>
<reference evidence="1" key="1">
    <citation type="submission" date="2020-10" db="EMBL/GenBank/DDBJ databases">
        <authorList>
            <person name="Gilroy R."/>
        </authorList>
    </citation>
    <scope>NUCLEOTIDE SEQUENCE</scope>
    <source>
        <strain evidence="1">USAMLcec3-3695</strain>
    </source>
</reference>